<feature type="repeat" description="PPR" evidence="4">
    <location>
        <begin position="78"/>
        <end position="112"/>
    </location>
</feature>
<feature type="repeat" description="PPR" evidence="4">
    <location>
        <begin position="275"/>
        <end position="309"/>
    </location>
</feature>
<protein>
    <recommendedName>
        <fullName evidence="5">DYW domain-containing protein</fullName>
    </recommendedName>
</protein>
<dbReference type="PANTHER" id="PTHR47926">
    <property type="entry name" value="PENTATRICOPEPTIDE REPEAT-CONTAINING PROTEIN"/>
    <property type="match status" value="1"/>
</dbReference>
<keyword evidence="3" id="KW-0809">Transit peptide</keyword>
<evidence type="ECO:0000259" key="5">
    <source>
        <dbReference type="Pfam" id="PF14432"/>
    </source>
</evidence>
<evidence type="ECO:0000256" key="3">
    <source>
        <dbReference type="ARBA" id="ARBA00022946"/>
    </source>
</evidence>
<dbReference type="GO" id="GO:0009451">
    <property type="term" value="P:RNA modification"/>
    <property type="evidence" value="ECO:0007669"/>
    <property type="project" value="InterPro"/>
</dbReference>
<dbReference type="PANTHER" id="PTHR47926:SF420">
    <property type="entry name" value="REPEAT-CONTAINING PROTEIN, PUTATIVE-RELATED"/>
    <property type="match status" value="1"/>
</dbReference>
<organism evidence="6 7">
    <name type="scientific">Coptis chinensis</name>
    <dbReference type="NCBI Taxonomy" id="261450"/>
    <lineage>
        <taxon>Eukaryota</taxon>
        <taxon>Viridiplantae</taxon>
        <taxon>Streptophyta</taxon>
        <taxon>Embryophyta</taxon>
        <taxon>Tracheophyta</taxon>
        <taxon>Spermatophyta</taxon>
        <taxon>Magnoliopsida</taxon>
        <taxon>Ranunculales</taxon>
        <taxon>Ranunculaceae</taxon>
        <taxon>Coptidoideae</taxon>
        <taxon>Coptis</taxon>
    </lineage>
</organism>
<dbReference type="InterPro" id="IPR011990">
    <property type="entry name" value="TPR-like_helical_dom_sf"/>
</dbReference>
<gene>
    <name evidence="6" type="ORF">IFM89_020393</name>
</gene>
<dbReference type="AlphaFoldDB" id="A0A835ILX6"/>
<feature type="repeat" description="PPR" evidence="4">
    <location>
        <begin position="244"/>
        <end position="274"/>
    </location>
</feature>
<dbReference type="InterPro" id="IPR046960">
    <property type="entry name" value="PPR_At4g14850-like_plant"/>
</dbReference>
<dbReference type="EMBL" id="JADFTS010000002">
    <property type="protein sequence ID" value="KAF9621380.1"/>
    <property type="molecule type" value="Genomic_DNA"/>
</dbReference>
<dbReference type="FunFam" id="1.25.40.10:FF:000380">
    <property type="entry name" value="Pentatricopeptide repeat-containing protein, chloroplastic"/>
    <property type="match status" value="1"/>
</dbReference>
<dbReference type="Pfam" id="PF20430">
    <property type="entry name" value="Eplus_motif"/>
    <property type="match status" value="1"/>
</dbReference>
<dbReference type="Pfam" id="PF13041">
    <property type="entry name" value="PPR_2"/>
    <property type="match status" value="2"/>
</dbReference>
<dbReference type="Gene3D" id="1.25.40.10">
    <property type="entry name" value="Tetratricopeptide repeat domain"/>
    <property type="match status" value="4"/>
</dbReference>
<dbReference type="FunFam" id="1.25.40.10:FF:000366">
    <property type="entry name" value="Pentatricopeptide (PPR) repeat-containing protein"/>
    <property type="match status" value="1"/>
</dbReference>
<reference evidence="6 7" key="1">
    <citation type="submission" date="2020-10" db="EMBL/GenBank/DDBJ databases">
        <title>The Coptis chinensis genome and diversification of protoberbering-type alkaloids.</title>
        <authorList>
            <person name="Wang B."/>
            <person name="Shu S."/>
            <person name="Song C."/>
            <person name="Liu Y."/>
        </authorList>
    </citation>
    <scope>NUCLEOTIDE SEQUENCE [LARGE SCALE GENOMIC DNA]</scope>
    <source>
        <strain evidence="6">HL-2020</strain>
        <tissue evidence="6">Leaf</tissue>
    </source>
</reference>
<dbReference type="Proteomes" id="UP000631114">
    <property type="component" value="Unassembled WGS sequence"/>
</dbReference>
<dbReference type="Pfam" id="PF01535">
    <property type="entry name" value="PPR"/>
    <property type="match status" value="4"/>
</dbReference>
<dbReference type="InterPro" id="IPR046849">
    <property type="entry name" value="E2_motif"/>
</dbReference>
<accession>A0A835ILX6</accession>
<evidence type="ECO:0000313" key="6">
    <source>
        <dbReference type="EMBL" id="KAF9621380.1"/>
    </source>
</evidence>
<feature type="domain" description="DYW" evidence="5">
    <location>
        <begin position="490"/>
        <end position="582"/>
    </location>
</feature>
<dbReference type="InterPro" id="IPR002885">
    <property type="entry name" value="PPR_rpt"/>
</dbReference>
<evidence type="ECO:0000256" key="2">
    <source>
        <dbReference type="ARBA" id="ARBA00022737"/>
    </source>
</evidence>
<proteinExistence type="inferred from homology"/>
<evidence type="ECO:0000256" key="1">
    <source>
        <dbReference type="ARBA" id="ARBA00006643"/>
    </source>
</evidence>
<dbReference type="Pfam" id="PF20431">
    <property type="entry name" value="E_motif"/>
    <property type="match status" value="1"/>
</dbReference>
<dbReference type="GO" id="GO:0008270">
    <property type="term" value="F:zinc ion binding"/>
    <property type="evidence" value="ECO:0007669"/>
    <property type="project" value="InterPro"/>
</dbReference>
<feature type="repeat" description="PPR" evidence="4">
    <location>
        <begin position="176"/>
        <end position="210"/>
    </location>
</feature>
<dbReference type="InterPro" id="IPR046848">
    <property type="entry name" value="E_motif"/>
</dbReference>
<dbReference type="PROSITE" id="PS51375">
    <property type="entry name" value="PPR"/>
    <property type="match status" value="4"/>
</dbReference>
<name>A0A835ILX6_9MAGN</name>
<comment type="caution">
    <text evidence="6">The sequence shown here is derived from an EMBL/GenBank/DDBJ whole genome shotgun (WGS) entry which is preliminary data.</text>
</comment>
<keyword evidence="7" id="KW-1185">Reference proteome</keyword>
<dbReference type="Pfam" id="PF14432">
    <property type="entry name" value="DYW_deaminase"/>
    <property type="match status" value="1"/>
</dbReference>
<sequence>MHSMQKHGLKADPVTYSQLIKCCIARRAIEQGKLIHKHVYSNGHDPKMFINNVLLNMYVKFNLLDEARILFDNMSERNVVSWTTMVSGYCNCKLYGEALKYLVLMQREGVLPNMYTFSSVLRACDGLETLRQLHCSIIKCGLDSDIFVRSALIDIYSKWGELGNGFRVFCEMVTGDLVVWNSIIGGFAQNGNCDEALDLFKRMKRAGFPANQATLTSVLRACTGLVLLEFGRQVHAHVIKFERDLIINNAILDMYCKCGSLEDAEFAFKRMSERDVISWSTMITGLAQNGRSIEALDMFESMKASGPTPNYITMVGVLFACSHAGLVDDGWCHFQSMKRLYGIDPGREHYGCIVDLLGRAGKLDEAIQFIQEMEDEPDPVIWRTLLGACRVHKNADLATYVAKQILEIEPHDEGTYVLLSNIYANSQRWEDVAGVRKNMSGRGIKKEPGCSWIELNKQVHAFVLGDESHPQIKTIYREMNHLIKRITEVGYTPDMNFVLHDLEGEQKEDSLRCHSEKLAIVLGLISLPKEKPIRIMKNLRICGDCHAFAKLATKTEIRYIVIRDPVRYHHFKDGICSCGDYW</sequence>
<comment type="similarity">
    <text evidence="1">Belongs to the PPR family. PCMP-H subfamily.</text>
</comment>
<dbReference type="FunFam" id="1.25.40.10:FF:000031">
    <property type="entry name" value="Pentatricopeptide repeat-containing protein mitochondrial"/>
    <property type="match status" value="1"/>
</dbReference>
<evidence type="ECO:0000313" key="7">
    <source>
        <dbReference type="Proteomes" id="UP000631114"/>
    </source>
</evidence>
<dbReference type="InterPro" id="IPR032867">
    <property type="entry name" value="DYW_dom"/>
</dbReference>
<keyword evidence="2" id="KW-0677">Repeat</keyword>
<dbReference type="SUPFAM" id="SSF48452">
    <property type="entry name" value="TPR-like"/>
    <property type="match status" value="1"/>
</dbReference>
<evidence type="ECO:0000256" key="4">
    <source>
        <dbReference type="PROSITE-ProRule" id="PRU00708"/>
    </source>
</evidence>
<dbReference type="GO" id="GO:0003723">
    <property type="term" value="F:RNA binding"/>
    <property type="evidence" value="ECO:0007669"/>
    <property type="project" value="InterPro"/>
</dbReference>
<dbReference type="OrthoDB" id="185373at2759"/>
<dbReference type="FunFam" id="1.25.40.10:FF:000488">
    <property type="entry name" value="Pentatricopeptide repeat-containing protein, mitochondrial"/>
    <property type="match status" value="1"/>
</dbReference>
<dbReference type="NCBIfam" id="TIGR00756">
    <property type="entry name" value="PPR"/>
    <property type="match status" value="5"/>
</dbReference>